<evidence type="ECO:0000313" key="3">
    <source>
        <dbReference type="Proteomes" id="UP001241605"/>
    </source>
</evidence>
<dbReference type="EMBL" id="CP124616">
    <property type="protein sequence ID" value="WGW03928.1"/>
    <property type="molecule type" value="Genomic_DNA"/>
</dbReference>
<accession>A0ABY8QHL0</accession>
<evidence type="ECO:0000256" key="1">
    <source>
        <dbReference type="SAM" id="Phobius"/>
    </source>
</evidence>
<feature type="transmembrane region" description="Helical" evidence="1">
    <location>
        <begin position="38"/>
        <end position="57"/>
    </location>
</feature>
<feature type="transmembrane region" description="Helical" evidence="1">
    <location>
        <begin position="108"/>
        <end position="125"/>
    </location>
</feature>
<evidence type="ECO:0000313" key="2">
    <source>
        <dbReference type="EMBL" id="WGW03928.1"/>
    </source>
</evidence>
<dbReference type="Proteomes" id="UP001241605">
    <property type="component" value="Chromosome"/>
</dbReference>
<keyword evidence="1" id="KW-0812">Transmembrane</keyword>
<gene>
    <name evidence="2" type="ORF">QF118_18740</name>
</gene>
<dbReference type="RefSeq" id="WP_282300558.1">
    <property type="nucleotide sequence ID" value="NZ_CP124616.1"/>
</dbReference>
<keyword evidence="1" id="KW-0472">Membrane</keyword>
<proteinExistence type="predicted"/>
<feature type="transmembrane region" description="Helical" evidence="1">
    <location>
        <begin position="12"/>
        <end position="32"/>
    </location>
</feature>
<keyword evidence="1" id="KW-1133">Transmembrane helix</keyword>
<name>A0ABY8QHL0_9RHOB</name>
<protein>
    <recommendedName>
        <fullName evidence="4">DUF2178 domain-containing protein</fullName>
    </recommendedName>
</protein>
<organism evidence="2 3">
    <name type="scientific">Tropicibacter oceani</name>
    <dbReference type="NCBI Taxonomy" id="3058420"/>
    <lineage>
        <taxon>Bacteria</taxon>
        <taxon>Pseudomonadati</taxon>
        <taxon>Pseudomonadota</taxon>
        <taxon>Alphaproteobacteria</taxon>
        <taxon>Rhodobacterales</taxon>
        <taxon>Roseobacteraceae</taxon>
        <taxon>Tropicibacter</taxon>
    </lineage>
</organism>
<feature type="transmembrane region" description="Helical" evidence="1">
    <location>
        <begin position="77"/>
        <end position="96"/>
    </location>
</feature>
<reference evidence="2 3" key="1">
    <citation type="submission" date="2023-05" db="EMBL/GenBank/DDBJ databases">
        <title>YMD87, complete Genome.</title>
        <authorList>
            <person name="Zhang J."/>
            <person name="Xu X."/>
        </authorList>
    </citation>
    <scope>NUCLEOTIDE SEQUENCE [LARGE SCALE GENOMIC DNA]</scope>
    <source>
        <strain evidence="2 3">YMD87</strain>
    </source>
</reference>
<keyword evidence="3" id="KW-1185">Reference proteome</keyword>
<sequence>MSSASALNRALQVWCAAFCLVLFAGMTWVLLYATDENYFWPAAIQSGVLATLVGWGYSIIARSAVRRPERALKANRVAALFWTFIATLVALSLFLPCPACDEHAVTRSVIGIAALVSVALVHWVFHARMKLSQ</sequence>
<evidence type="ECO:0008006" key="4">
    <source>
        <dbReference type="Google" id="ProtNLM"/>
    </source>
</evidence>